<accession>A0A521F5A5</accession>
<evidence type="ECO:0000313" key="2">
    <source>
        <dbReference type="EMBL" id="SMO91362.1"/>
    </source>
</evidence>
<dbReference type="InterPro" id="IPR009081">
    <property type="entry name" value="PP-bd_ACP"/>
</dbReference>
<dbReference type="InterPro" id="IPR036736">
    <property type="entry name" value="ACP-like_sf"/>
</dbReference>
<gene>
    <name evidence="2" type="ORF">SAMN06264849_11318</name>
</gene>
<protein>
    <submittedName>
        <fullName evidence="2">Polyketide biosynthesis acyl carrier protein</fullName>
    </submittedName>
</protein>
<dbReference type="AlphaFoldDB" id="A0A521F5A5"/>
<dbReference type="PROSITE" id="PS50075">
    <property type="entry name" value="CARRIER"/>
    <property type="match status" value="1"/>
</dbReference>
<evidence type="ECO:0000259" key="1">
    <source>
        <dbReference type="PROSITE" id="PS50075"/>
    </source>
</evidence>
<dbReference type="RefSeq" id="WP_142506595.1">
    <property type="nucleotide sequence ID" value="NZ_FXTI01000013.1"/>
</dbReference>
<dbReference type="EMBL" id="FXTI01000013">
    <property type="protein sequence ID" value="SMO91362.1"/>
    <property type="molecule type" value="Genomic_DNA"/>
</dbReference>
<feature type="domain" description="Carrier" evidence="1">
    <location>
        <begin position="4"/>
        <end position="79"/>
    </location>
</feature>
<keyword evidence="3" id="KW-1185">Reference proteome</keyword>
<name>A0A521F5A5_9BACL</name>
<sequence length="84" mass="9590">MTRDEIFNIIKNHSCEVIPELVSHQFLPHDRLTDLGANSVDRAEIVMMTLEALDLQIPPAELSAVRNIGELAEMLYQRLQKSLF</sequence>
<dbReference type="Gene3D" id="1.10.1200.10">
    <property type="entry name" value="ACP-like"/>
    <property type="match status" value="1"/>
</dbReference>
<proteinExistence type="predicted"/>
<dbReference type="NCBIfam" id="NF005502">
    <property type="entry name" value="PRK07117.1"/>
    <property type="match status" value="1"/>
</dbReference>
<dbReference type="OrthoDB" id="487863at2"/>
<evidence type="ECO:0000313" key="3">
    <source>
        <dbReference type="Proteomes" id="UP000315636"/>
    </source>
</evidence>
<dbReference type="Proteomes" id="UP000315636">
    <property type="component" value="Unassembled WGS sequence"/>
</dbReference>
<dbReference type="Pfam" id="PF00550">
    <property type="entry name" value="PP-binding"/>
    <property type="match status" value="1"/>
</dbReference>
<dbReference type="SUPFAM" id="SSF47336">
    <property type="entry name" value="ACP-like"/>
    <property type="match status" value="1"/>
</dbReference>
<organism evidence="2 3">
    <name type="scientific">Melghirimyces algeriensis</name>
    <dbReference type="NCBI Taxonomy" id="910412"/>
    <lineage>
        <taxon>Bacteria</taxon>
        <taxon>Bacillati</taxon>
        <taxon>Bacillota</taxon>
        <taxon>Bacilli</taxon>
        <taxon>Bacillales</taxon>
        <taxon>Thermoactinomycetaceae</taxon>
        <taxon>Melghirimyces</taxon>
    </lineage>
</organism>
<reference evidence="2 3" key="1">
    <citation type="submission" date="2017-05" db="EMBL/GenBank/DDBJ databases">
        <authorList>
            <person name="Varghese N."/>
            <person name="Submissions S."/>
        </authorList>
    </citation>
    <scope>NUCLEOTIDE SEQUENCE [LARGE SCALE GENOMIC DNA]</scope>
    <source>
        <strain evidence="2 3">DSM 45474</strain>
    </source>
</reference>